<dbReference type="EMBL" id="JAUSTY010000004">
    <property type="protein sequence ID" value="MDQ0165427.1"/>
    <property type="molecule type" value="Genomic_DNA"/>
</dbReference>
<proteinExistence type="predicted"/>
<sequence length="239" mass="26766">MRKPLIGLTASFEQPNRIFITRHYSDWIERVGGLPVIVPYTNDVQQLKEYTTLLDGLLLSGGGDIDPTLFQEEPHPQLGSILPERDTLEIVLAQEMLRLDLPILAICRGIQILNIAAGGTMYQDLQGQYNGELIQHQQKAPTSHVSHTVDVLPESKLADLLQTTQLKTNSFHHQAVKDPAPHFKATAYSRDGVIEAIESDAHQFVLGVQWHPECMPKEHASSERIFTQFVQACSSKIRV</sequence>
<dbReference type="Gene3D" id="3.40.50.880">
    <property type="match status" value="1"/>
</dbReference>
<keyword evidence="1" id="KW-0315">Glutamine amidotransferase</keyword>
<name>A0ABT9VWQ1_9BACI</name>
<evidence type="ECO:0000313" key="2">
    <source>
        <dbReference type="Proteomes" id="UP001235840"/>
    </source>
</evidence>
<dbReference type="Proteomes" id="UP001235840">
    <property type="component" value="Unassembled WGS sequence"/>
</dbReference>
<dbReference type="PANTHER" id="PTHR43235:SF1">
    <property type="entry name" value="GLUTAMINE AMIDOTRANSFERASE PB2B2.05-RELATED"/>
    <property type="match status" value="1"/>
</dbReference>
<reference evidence="1 2" key="1">
    <citation type="submission" date="2023-07" db="EMBL/GenBank/DDBJ databases">
        <title>Genomic Encyclopedia of Type Strains, Phase IV (KMG-IV): sequencing the most valuable type-strain genomes for metagenomic binning, comparative biology and taxonomic classification.</title>
        <authorList>
            <person name="Goeker M."/>
        </authorList>
    </citation>
    <scope>NUCLEOTIDE SEQUENCE [LARGE SCALE GENOMIC DNA]</scope>
    <source>
        <strain evidence="1 2">DSM 12751</strain>
    </source>
</reference>
<dbReference type="InterPro" id="IPR011697">
    <property type="entry name" value="Peptidase_C26"/>
</dbReference>
<evidence type="ECO:0000313" key="1">
    <source>
        <dbReference type="EMBL" id="MDQ0165427.1"/>
    </source>
</evidence>
<gene>
    <name evidence="1" type="ORF">J2S11_001327</name>
</gene>
<keyword evidence="2" id="KW-1185">Reference proteome</keyword>
<dbReference type="PANTHER" id="PTHR43235">
    <property type="entry name" value="GLUTAMINE AMIDOTRANSFERASE PB2B2.05-RELATED"/>
    <property type="match status" value="1"/>
</dbReference>
<comment type="caution">
    <text evidence="1">The sequence shown here is derived from an EMBL/GenBank/DDBJ whole genome shotgun (WGS) entry which is preliminary data.</text>
</comment>
<dbReference type="SUPFAM" id="SSF52317">
    <property type="entry name" value="Class I glutamine amidotransferase-like"/>
    <property type="match status" value="1"/>
</dbReference>
<accession>A0ABT9VWQ1</accession>
<dbReference type="RefSeq" id="WP_307392516.1">
    <property type="nucleotide sequence ID" value="NZ_BAAADK010000045.1"/>
</dbReference>
<dbReference type="CDD" id="cd01745">
    <property type="entry name" value="GATase1_2"/>
    <property type="match status" value="1"/>
</dbReference>
<protein>
    <submittedName>
        <fullName evidence="1">Glutamine amidotransferase</fullName>
    </submittedName>
</protein>
<dbReference type="PROSITE" id="PS51273">
    <property type="entry name" value="GATASE_TYPE_1"/>
    <property type="match status" value="1"/>
</dbReference>
<organism evidence="1 2">
    <name type="scientific">Caldalkalibacillus horti</name>
    <dbReference type="NCBI Taxonomy" id="77523"/>
    <lineage>
        <taxon>Bacteria</taxon>
        <taxon>Bacillati</taxon>
        <taxon>Bacillota</taxon>
        <taxon>Bacilli</taxon>
        <taxon>Bacillales</taxon>
        <taxon>Bacillaceae</taxon>
        <taxon>Caldalkalibacillus</taxon>
    </lineage>
</organism>
<dbReference type="Pfam" id="PF07722">
    <property type="entry name" value="Peptidase_C26"/>
    <property type="match status" value="1"/>
</dbReference>
<dbReference type="InterPro" id="IPR029062">
    <property type="entry name" value="Class_I_gatase-like"/>
</dbReference>
<dbReference type="InterPro" id="IPR044668">
    <property type="entry name" value="PuuD-like"/>
</dbReference>